<keyword evidence="6" id="KW-0966">Cell projection</keyword>
<dbReference type="EMBL" id="JARJLO010000395">
    <property type="protein sequence ID" value="MDF3874053.1"/>
    <property type="molecule type" value="Genomic_DNA"/>
</dbReference>
<evidence type="ECO:0000313" key="6">
    <source>
        <dbReference type="EMBL" id="MDF3874053.1"/>
    </source>
</evidence>
<evidence type="ECO:0000313" key="7">
    <source>
        <dbReference type="Proteomes" id="UP001217741"/>
    </source>
</evidence>
<accession>A0AAW6PYM7</accession>
<name>A0AAW6PYM7_PSEPU</name>
<dbReference type="AlphaFoldDB" id="A0AAW6PYM7"/>
<proteinExistence type="predicted"/>
<evidence type="ECO:0000256" key="4">
    <source>
        <dbReference type="ARBA" id="ARBA00023186"/>
    </source>
</evidence>
<comment type="caution">
    <text evidence="6">The sequence shown here is derived from an EMBL/GenBank/DDBJ whole genome shotgun (WGS) entry which is preliminary data.</text>
</comment>
<evidence type="ECO:0000256" key="2">
    <source>
        <dbReference type="ARBA" id="ARBA00022490"/>
    </source>
</evidence>
<organism evidence="6 7">
    <name type="scientific">Pseudomonas putida</name>
    <name type="common">Arthrobacter siderocapsulatus</name>
    <dbReference type="NCBI Taxonomy" id="303"/>
    <lineage>
        <taxon>Bacteria</taxon>
        <taxon>Pseudomonadati</taxon>
        <taxon>Pseudomonadota</taxon>
        <taxon>Gammaproteobacteria</taxon>
        <taxon>Pseudomonadales</taxon>
        <taxon>Pseudomonadaceae</taxon>
        <taxon>Pseudomonas</taxon>
    </lineage>
</organism>
<keyword evidence="6" id="KW-0969">Cilium</keyword>
<comment type="subcellular location">
    <subcellularLocation>
        <location evidence="1">Cytoplasm</location>
        <location evidence="1">Cytosol</location>
    </subcellularLocation>
</comment>
<evidence type="ECO:0000256" key="5">
    <source>
        <dbReference type="ARBA" id="ARBA00093797"/>
    </source>
</evidence>
<dbReference type="GO" id="GO:0044781">
    <property type="term" value="P:bacterial-type flagellum organization"/>
    <property type="evidence" value="ECO:0007669"/>
    <property type="project" value="UniProtKB-KW"/>
</dbReference>
<evidence type="ECO:0000256" key="1">
    <source>
        <dbReference type="ARBA" id="ARBA00004514"/>
    </source>
</evidence>
<keyword evidence="3" id="KW-1005">Bacterial flagellum biogenesis</keyword>
<keyword evidence="6" id="KW-0282">Flagellum</keyword>
<dbReference type="InterPro" id="IPR008622">
    <property type="entry name" value="FliT"/>
</dbReference>
<dbReference type="Pfam" id="PF05400">
    <property type="entry name" value="FliT"/>
    <property type="match status" value="1"/>
</dbReference>
<protein>
    <recommendedName>
        <fullName evidence="5">Flagellar protein FliT</fullName>
    </recommendedName>
</protein>
<dbReference type="Proteomes" id="UP001217741">
    <property type="component" value="Unassembled WGS sequence"/>
</dbReference>
<keyword evidence="4" id="KW-0143">Chaperone</keyword>
<gene>
    <name evidence="6" type="primary">fliT</name>
    <name evidence="6" type="ORF">P3W50_26830</name>
</gene>
<sequence length="127" mass="13665">MSQDSGDAHRRALDAAAAMQEGGQVALSMSQRVTASRVALADALAREDWEAVSALDIECRACVEAVLSEPGIDRAQVHAELEALLEIYRSLVADASEARQAIAREVSEFRKSASQAKIYNLFSSQDA</sequence>
<evidence type="ECO:0000256" key="3">
    <source>
        <dbReference type="ARBA" id="ARBA00022795"/>
    </source>
</evidence>
<keyword evidence="2" id="KW-0963">Cytoplasm</keyword>
<reference evidence="6" key="1">
    <citation type="submission" date="2023-03" db="EMBL/GenBank/DDBJ databases">
        <title>Draft assemblies of triclosan tolerant bacteria isolated from returned activated sludge.</title>
        <authorList>
            <person name="Van Hamelsveld S."/>
        </authorList>
    </citation>
    <scope>NUCLEOTIDE SEQUENCE</scope>
    <source>
        <strain evidence="6">GW210012_S60</strain>
    </source>
</reference>
<dbReference type="RefSeq" id="WP_236198074.1">
    <property type="nucleotide sequence ID" value="NZ_BQII01000036.1"/>
</dbReference>